<name>A0AAN6VHZ6_9PEZI</name>
<accession>A0AAN6VHZ6</accession>
<organism evidence="2 3">
    <name type="scientific">Chaetomidium leptoderma</name>
    <dbReference type="NCBI Taxonomy" id="669021"/>
    <lineage>
        <taxon>Eukaryota</taxon>
        <taxon>Fungi</taxon>
        <taxon>Dikarya</taxon>
        <taxon>Ascomycota</taxon>
        <taxon>Pezizomycotina</taxon>
        <taxon>Sordariomycetes</taxon>
        <taxon>Sordariomycetidae</taxon>
        <taxon>Sordariales</taxon>
        <taxon>Chaetomiaceae</taxon>
        <taxon>Chaetomidium</taxon>
    </lineage>
</organism>
<dbReference type="Proteomes" id="UP001302745">
    <property type="component" value="Unassembled WGS sequence"/>
</dbReference>
<reference evidence="2" key="1">
    <citation type="journal article" date="2023" name="Mol. Phylogenet. Evol.">
        <title>Genome-scale phylogeny and comparative genomics of the fungal order Sordariales.</title>
        <authorList>
            <person name="Hensen N."/>
            <person name="Bonometti L."/>
            <person name="Westerberg I."/>
            <person name="Brannstrom I.O."/>
            <person name="Guillou S."/>
            <person name="Cros-Aarteil S."/>
            <person name="Calhoun S."/>
            <person name="Haridas S."/>
            <person name="Kuo A."/>
            <person name="Mondo S."/>
            <person name="Pangilinan J."/>
            <person name="Riley R."/>
            <person name="LaButti K."/>
            <person name="Andreopoulos B."/>
            <person name="Lipzen A."/>
            <person name="Chen C."/>
            <person name="Yan M."/>
            <person name="Daum C."/>
            <person name="Ng V."/>
            <person name="Clum A."/>
            <person name="Steindorff A."/>
            <person name="Ohm R.A."/>
            <person name="Martin F."/>
            <person name="Silar P."/>
            <person name="Natvig D.O."/>
            <person name="Lalanne C."/>
            <person name="Gautier V."/>
            <person name="Ament-Velasquez S.L."/>
            <person name="Kruys A."/>
            <person name="Hutchinson M.I."/>
            <person name="Powell A.J."/>
            <person name="Barry K."/>
            <person name="Miller A.N."/>
            <person name="Grigoriev I.V."/>
            <person name="Debuchy R."/>
            <person name="Gladieux P."/>
            <person name="Hiltunen Thoren M."/>
            <person name="Johannesson H."/>
        </authorList>
    </citation>
    <scope>NUCLEOTIDE SEQUENCE</scope>
    <source>
        <strain evidence="2">CBS 538.74</strain>
    </source>
</reference>
<evidence type="ECO:0000313" key="2">
    <source>
        <dbReference type="EMBL" id="KAK4150511.1"/>
    </source>
</evidence>
<evidence type="ECO:0000256" key="1">
    <source>
        <dbReference type="SAM" id="SignalP"/>
    </source>
</evidence>
<keyword evidence="1" id="KW-0732">Signal</keyword>
<evidence type="ECO:0000313" key="3">
    <source>
        <dbReference type="Proteomes" id="UP001302745"/>
    </source>
</evidence>
<feature type="chain" id="PRO_5042995903" evidence="1">
    <location>
        <begin position="21"/>
        <end position="91"/>
    </location>
</feature>
<keyword evidence="3" id="KW-1185">Reference proteome</keyword>
<dbReference type="EMBL" id="MU857067">
    <property type="protein sequence ID" value="KAK4150511.1"/>
    <property type="molecule type" value="Genomic_DNA"/>
</dbReference>
<sequence length="91" mass="9366">MAKFLALLLTTAAAIGLVQAQCPANAVLCGTTTLNELKCADEAALTFITPKGNPPQNCGYQTNGEGLPQGRGAFCCADGRCLQNGLDAFCN</sequence>
<reference evidence="2" key="2">
    <citation type="submission" date="2023-05" db="EMBL/GenBank/DDBJ databases">
        <authorList>
            <consortium name="Lawrence Berkeley National Laboratory"/>
            <person name="Steindorff A."/>
            <person name="Hensen N."/>
            <person name="Bonometti L."/>
            <person name="Westerberg I."/>
            <person name="Brannstrom I.O."/>
            <person name="Guillou S."/>
            <person name="Cros-Aarteil S."/>
            <person name="Calhoun S."/>
            <person name="Haridas S."/>
            <person name="Kuo A."/>
            <person name="Mondo S."/>
            <person name="Pangilinan J."/>
            <person name="Riley R."/>
            <person name="Labutti K."/>
            <person name="Andreopoulos B."/>
            <person name="Lipzen A."/>
            <person name="Chen C."/>
            <person name="Yanf M."/>
            <person name="Daum C."/>
            <person name="Ng V."/>
            <person name="Clum A."/>
            <person name="Ohm R."/>
            <person name="Martin F."/>
            <person name="Silar P."/>
            <person name="Natvig D."/>
            <person name="Lalanne C."/>
            <person name="Gautier V."/>
            <person name="Ament-Velasquez S.L."/>
            <person name="Kruys A."/>
            <person name="Hutchinson M.I."/>
            <person name="Powell A.J."/>
            <person name="Barry K."/>
            <person name="Miller A.N."/>
            <person name="Grigoriev I.V."/>
            <person name="Debuchy R."/>
            <person name="Gladieux P."/>
            <person name="Thoren M.H."/>
            <person name="Johannesson H."/>
        </authorList>
    </citation>
    <scope>NUCLEOTIDE SEQUENCE</scope>
    <source>
        <strain evidence="2">CBS 538.74</strain>
    </source>
</reference>
<gene>
    <name evidence="2" type="ORF">C8A00DRAFT_17978</name>
</gene>
<feature type="signal peptide" evidence="1">
    <location>
        <begin position="1"/>
        <end position="20"/>
    </location>
</feature>
<dbReference type="AlphaFoldDB" id="A0AAN6VHZ6"/>
<comment type="caution">
    <text evidence="2">The sequence shown here is derived from an EMBL/GenBank/DDBJ whole genome shotgun (WGS) entry which is preliminary data.</text>
</comment>
<proteinExistence type="predicted"/>
<protein>
    <submittedName>
        <fullName evidence="2">Uncharacterized protein</fullName>
    </submittedName>
</protein>